<gene>
    <name evidence="1" type="ORF">HHL17_26560</name>
</gene>
<name>A0A848GYS6_9BACT</name>
<protein>
    <submittedName>
        <fullName evidence="1">Uncharacterized protein</fullName>
    </submittedName>
</protein>
<evidence type="ECO:0000313" key="1">
    <source>
        <dbReference type="EMBL" id="NML40788.1"/>
    </source>
</evidence>
<accession>A0A848GYS6</accession>
<sequence>MKKLIVFFVSLIVLVVASASLALKARNNHVIYTRNFVNGKCDVLVPAKAILNTTMSGVLATNVPGPCDLVVTTNVID</sequence>
<dbReference type="AlphaFoldDB" id="A0A848GYS6"/>
<proteinExistence type="predicted"/>
<dbReference type="RefSeq" id="WP_169227866.1">
    <property type="nucleotide sequence ID" value="NZ_JABBGC010000003.1"/>
</dbReference>
<comment type="caution">
    <text evidence="1">The sequence shown here is derived from an EMBL/GenBank/DDBJ whole genome shotgun (WGS) entry which is preliminary data.</text>
</comment>
<keyword evidence="2" id="KW-1185">Reference proteome</keyword>
<organism evidence="1 2">
    <name type="scientific">Chitinophaga fulva</name>
    <dbReference type="NCBI Taxonomy" id="2728842"/>
    <lineage>
        <taxon>Bacteria</taxon>
        <taxon>Pseudomonadati</taxon>
        <taxon>Bacteroidota</taxon>
        <taxon>Chitinophagia</taxon>
        <taxon>Chitinophagales</taxon>
        <taxon>Chitinophagaceae</taxon>
        <taxon>Chitinophaga</taxon>
    </lineage>
</organism>
<evidence type="ECO:0000313" key="2">
    <source>
        <dbReference type="Proteomes" id="UP000583266"/>
    </source>
</evidence>
<dbReference type="EMBL" id="JABBGC010000003">
    <property type="protein sequence ID" value="NML40788.1"/>
    <property type="molecule type" value="Genomic_DNA"/>
</dbReference>
<dbReference type="Proteomes" id="UP000583266">
    <property type="component" value="Unassembled WGS sequence"/>
</dbReference>
<reference evidence="1 2" key="1">
    <citation type="submission" date="2020-04" db="EMBL/GenBank/DDBJ databases">
        <title>Chitinophaga sp. G-6-1-13 sp. nov., isolated from soil.</title>
        <authorList>
            <person name="Dahal R.H."/>
            <person name="Chaudhary D.K."/>
        </authorList>
    </citation>
    <scope>NUCLEOTIDE SEQUENCE [LARGE SCALE GENOMIC DNA]</scope>
    <source>
        <strain evidence="1 2">G-6-1-13</strain>
    </source>
</reference>